<evidence type="ECO:0000259" key="3">
    <source>
        <dbReference type="Pfam" id="PF16655"/>
    </source>
</evidence>
<proteinExistence type="predicted"/>
<feature type="domain" description="PhoD-like phosphatase metallophosphatase" evidence="2">
    <location>
        <begin position="245"/>
        <end position="617"/>
    </location>
</feature>
<protein>
    <recommendedName>
        <fullName evidence="6">Alkaline phosphatase D</fullName>
    </recommendedName>
</protein>
<name>A0AAD5SSF8_9FUNG</name>
<dbReference type="AlphaFoldDB" id="A0AAD5SSF8"/>
<dbReference type="InterPro" id="IPR038607">
    <property type="entry name" value="PhoD-like_sf"/>
</dbReference>
<feature type="chain" id="PRO_5042207106" description="Alkaline phosphatase D" evidence="1">
    <location>
        <begin position="26"/>
        <end position="654"/>
    </location>
</feature>
<accession>A0AAD5SSF8</accession>
<evidence type="ECO:0008006" key="6">
    <source>
        <dbReference type="Google" id="ProtNLM"/>
    </source>
</evidence>
<dbReference type="SUPFAM" id="SSF56300">
    <property type="entry name" value="Metallo-dependent phosphatases"/>
    <property type="match status" value="1"/>
</dbReference>
<dbReference type="Gene3D" id="2.60.40.380">
    <property type="entry name" value="Purple acid phosphatase-like, N-terminal"/>
    <property type="match status" value="1"/>
</dbReference>
<evidence type="ECO:0000313" key="5">
    <source>
        <dbReference type="Proteomes" id="UP001211907"/>
    </source>
</evidence>
<dbReference type="InterPro" id="IPR052900">
    <property type="entry name" value="Phospholipid_Metab_Enz"/>
</dbReference>
<organism evidence="4 5">
    <name type="scientific">Physocladia obscura</name>
    <dbReference type="NCBI Taxonomy" id="109957"/>
    <lineage>
        <taxon>Eukaryota</taxon>
        <taxon>Fungi</taxon>
        <taxon>Fungi incertae sedis</taxon>
        <taxon>Chytridiomycota</taxon>
        <taxon>Chytridiomycota incertae sedis</taxon>
        <taxon>Chytridiomycetes</taxon>
        <taxon>Chytridiales</taxon>
        <taxon>Chytriomycetaceae</taxon>
        <taxon>Physocladia</taxon>
    </lineage>
</organism>
<evidence type="ECO:0000259" key="2">
    <source>
        <dbReference type="Pfam" id="PF09423"/>
    </source>
</evidence>
<dbReference type="InterPro" id="IPR018946">
    <property type="entry name" value="PhoD-like_MPP"/>
</dbReference>
<evidence type="ECO:0000256" key="1">
    <source>
        <dbReference type="SAM" id="SignalP"/>
    </source>
</evidence>
<feature type="signal peptide" evidence="1">
    <location>
        <begin position="1"/>
        <end position="25"/>
    </location>
</feature>
<feature type="domain" description="Phospholipase D N-terminal" evidence="3">
    <location>
        <begin position="116"/>
        <end position="231"/>
    </location>
</feature>
<comment type="caution">
    <text evidence="4">The sequence shown here is derived from an EMBL/GenBank/DDBJ whole genome shotgun (WGS) entry which is preliminary data.</text>
</comment>
<reference evidence="4" key="1">
    <citation type="submission" date="2020-05" db="EMBL/GenBank/DDBJ databases">
        <title>Phylogenomic resolution of chytrid fungi.</title>
        <authorList>
            <person name="Stajich J.E."/>
            <person name="Amses K."/>
            <person name="Simmons R."/>
            <person name="Seto K."/>
            <person name="Myers J."/>
            <person name="Bonds A."/>
            <person name="Quandt C.A."/>
            <person name="Barry K."/>
            <person name="Liu P."/>
            <person name="Grigoriev I."/>
            <person name="Longcore J.E."/>
            <person name="James T.Y."/>
        </authorList>
    </citation>
    <scope>NUCLEOTIDE SEQUENCE</scope>
    <source>
        <strain evidence="4">JEL0513</strain>
    </source>
</reference>
<dbReference type="PANTHER" id="PTHR43606">
    <property type="entry name" value="PHOSPHATASE, PUTATIVE (AFU_ORTHOLOGUE AFUA_6G08710)-RELATED"/>
    <property type="match status" value="1"/>
</dbReference>
<dbReference type="CDD" id="cd07389">
    <property type="entry name" value="MPP_PhoD"/>
    <property type="match status" value="1"/>
</dbReference>
<keyword evidence="5" id="KW-1185">Reference proteome</keyword>
<dbReference type="Pfam" id="PF16655">
    <property type="entry name" value="PhoD_N"/>
    <property type="match status" value="1"/>
</dbReference>
<gene>
    <name evidence="4" type="ORF">HK100_004807</name>
</gene>
<dbReference type="InterPro" id="IPR029052">
    <property type="entry name" value="Metallo-depent_PP-like"/>
</dbReference>
<dbReference type="PANTHER" id="PTHR43606:SF7">
    <property type="entry name" value="PHOSPHATASE, PUTATIVE (AFU_ORTHOLOGUE AFUA_6G08710)-RELATED"/>
    <property type="match status" value="1"/>
</dbReference>
<dbReference type="Gene3D" id="3.60.21.70">
    <property type="entry name" value="PhoD-like phosphatase"/>
    <property type="match status" value="1"/>
</dbReference>
<evidence type="ECO:0000313" key="4">
    <source>
        <dbReference type="EMBL" id="KAJ3099916.1"/>
    </source>
</evidence>
<dbReference type="Pfam" id="PF09423">
    <property type="entry name" value="PhoD"/>
    <property type="match status" value="1"/>
</dbReference>
<dbReference type="InterPro" id="IPR032093">
    <property type="entry name" value="PhoD_N"/>
</dbReference>
<dbReference type="EMBL" id="JADGJH010002317">
    <property type="protein sequence ID" value="KAJ3099916.1"/>
    <property type="molecule type" value="Genomic_DNA"/>
</dbReference>
<dbReference type="Proteomes" id="UP001211907">
    <property type="component" value="Unassembled WGS sequence"/>
</dbReference>
<sequence>MGSIWPHEHPKRTLFLVAMFLITSAKFSSVAEQYIFKSKSLEVFIDNLSNFLSPIPETEVLQIHENLVYQHASEMQFLSQWLHSHVSFNTMTSNRFADQQSEQKPPFCDSKARFLHGVASGDTLSDRVILWTKVTPPPQTRSFYVRYDISLSQIAIQKLEPGTPPSRIGPSIFSGAVLTGPEVDYIVKIELTGLSPKTEYFYQFSVASNLSDYRMAIRNPLITSPAGRTKTLPDASDDSISAIQFAVVSCSNWPRGFFTAYKSIAERQDVDFVLHLGDYIYEYRNGEYGDGSSIGRIPRPDRTLLTLEDYRERHAQYKEDRDLQALHRNKPWIVIWDDHEFVDDISGLNSNQNIHSNETLNRIPEAMRAYFEYLPIRVKKNFRVKHLPPPTLQKQNNSILLTHAYDPNTLEKDGMQLTAGIYRDFQFGTLLDLIMLDTRIIGRDLSDWANLKNESRSILGDDQEEWLIERLKASSVRGADWRIIGNQVVFAQIDYWGLMFNGDAWDGYPANRKRVLDAIEKNDLKDVIVLTGDVHAALTFDVPKSMETYDPKTGQGSLLVEFVTPAISSPSPLESIHIGFLNPLAEYFFPKIEPHLKFIDLSRRGYMLLKIGKERTVCEYYFLQNVRRRDSAVSIGAVVETERGSGRITRVQKY</sequence>
<keyword evidence="1" id="KW-0732">Signal</keyword>